<dbReference type="EMBL" id="KQ030511">
    <property type="protein sequence ID" value="KJZ76513.1"/>
    <property type="molecule type" value="Genomic_DNA"/>
</dbReference>
<dbReference type="Proteomes" id="UP000054481">
    <property type="component" value="Unassembled WGS sequence"/>
</dbReference>
<gene>
    <name evidence="2" type="ORF">HIM_04242</name>
</gene>
<keyword evidence="3" id="KW-1185">Reference proteome</keyword>
<evidence type="ECO:0000313" key="3">
    <source>
        <dbReference type="Proteomes" id="UP000054481"/>
    </source>
</evidence>
<evidence type="ECO:0000313" key="2">
    <source>
        <dbReference type="EMBL" id="KJZ76513.1"/>
    </source>
</evidence>
<name>A0A0F7ZVF3_9HYPO</name>
<feature type="region of interest" description="Disordered" evidence="1">
    <location>
        <begin position="135"/>
        <end position="186"/>
    </location>
</feature>
<accession>A0A0F7ZVF3</accession>
<proteinExistence type="predicted"/>
<dbReference type="AlphaFoldDB" id="A0A0F7ZVF3"/>
<sequence length="209" mass="21928">MLLGLVAAQKDVKQPEPAPNNAEKLGDTAQTEGFLGGGLGSRRGERLRRLRELERFGWGGGFLDRLGSRFGDRYGYCFGDRFGGGFGDRFGGGFGDRFGGGFGDRFGGGFGGGFDDIECDRRLLDLERERDSRTGLFAQDAAEAPKGDEKGGSTVIDAAASSQVVPPPSSSTNEPATRSQASAATRGSDSTLINLSVAAGLVTFIIMTG</sequence>
<reference evidence="2 3" key="1">
    <citation type="journal article" date="2014" name="Genome Biol. Evol.">
        <title>Comparative genomics and transcriptomics analyses reveal divergent lifestyle features of nematode endoparasitic fungus Hirsutella minnesotensis.</title>
        <authorList>
            <person name="Lai Y."/>
            <person name="Liu K."/>
            <person name="Zhang X."/>
            <person name="Zhang X."/>
            <person name="Li K."/>
            <person name="Wang N."/>
            <person name="Shu C."/>
            <person name="Wu Y."/>
            <person name="Wang C."/>
            <person name="Bushley K.E."/>
            <person name="Xiang M."/>
            <person name="Liu X."/>
        </authorList>
    </citation>
    <scope>NUCLEOTIDE SEQUENCE [LARGE SCALE GENOMIC DNA]</scope>
    <source>
        <strain evidence="2 3">3608</strain>
    </source>
</reference>
<feature type="compositionally biased region" description="Polar residues" evidence="1">
    <location>
        <begin position="172"/>
        <end position="186"/>
    </location>
</feature>
<organism evidence="2 3">
    <name type="scientific">Hirsutella minnesotensis 3608</name>
    <dbReference type="NCBI Taxonomy" id="1043627"/>
    <lineage>
        <taxon>Eukaryota</taxon>
        <taxon>Fungi</taxon>
        <taxon>Dikarya</taxon>
        <taxon>Ascomycota</taxon>
        <taxon>Pezizomycotina</taxon>
        <taxon>Sordariomycetes</taxon>
        <taxon>Hypocreomycetidae</taxon>
        <taxon>Hypocreales</taxon>
        <taxon>Ophiocordycipitaceae</taxon>
        <taxon>Hirsutella</taxon>
    </lineage>
</organism>
<evidence type="ECO:0000256" key="1">
    <source>
        <dbReference type="SAM" id="MobiDB-lite"/>
    </source>
</evidence>
<protein>
    <submittedName>
        <fullName evidence="2">Uncharacterized protein</fullName>
    </submittedName>
</protein>